<keyword evidence="2 4" id="KW-0863">Zinc-finger</keyword>
<feature type="compositionally biased region" description="Low complexity" evidence="5">
    <location>
        <begin position="619"/>
        <end position="636"/>
    </location>
</feature>
<dbReference type="AlphaFoldDB" id="A0A068REM8"/>
<dbReference type="FunFam" id="3.30.60.90:FF:000007">
    <property type="entry name" value="Next to BRCA1 gene 1 protein"/>
    <property type="match status" value="1"/>
</dbReference>
<dbReference type="Pfam" id="PF00569">
    <property type="entry name" value="ZZ"/>
    <property type="match status" value="2"/>
</dbReference>
<dbReference type="CDD" id="cd02249">
    <property type="entry name" value="ZZ"/>
    <property type="match status" value="1"/>
</dbReference>
<dbReference type="Gene3D" id="2.60.40.10">
    <property type="entry name" value="Immunoglobulins"/>
    <property type="match status" value="1"/>
</dbReference>
<dbReference type="Proteomes" id="UP000027586">
    <property type="component" value="Unassembled WGS sequence"/>
</dbReference>
<feature type="compositionally biased region" description="Low complexity" evidence="5">
    <location>
        <begin position="571"/>
        <end position="581"/>
    </location>
</feature>
<dbReference type="Gene3D" id="3.30.60.90">
    <property type="match status" value="2"/>
</dbReference>
<dbReference type="VEuPathDB" id="FungiDB:LCOR_00374.1"/>
<feature type="region of interest" description="Disordered" evidence="5">
    <location>
        <begin position="231"/>
        <end position="263"/>
    </location>
</feature>
<dbReference type="InterPro" id="IPR013783">
    <property type="entry name" value="Ig-like_fold"/>
</dbReference>
<organism evidence="7 8">
    <name type="scientific">Lichtheimia corymbifera JMRC:FSU:9682</name>
    <dbReference type="NCBI Taxonomy" id="1263082"/>
    <lineage>
        <taxon>Eukaryota</taxon>
        <taxon>Fungi</taxon>
        <taxon>Fungi incertae sedis</taxon>
        <taxon>Mucoromycota</taxon>
        <taxon>Mucoromycotina</taxon>
        <taxon>Mucoromycetes</taxon>
        <taxon>Mucorales</taxon>
        <taxon>Lichtheimiaceae</taxon>
        <taxon>Lichtheimia</taxon>
    </lineage>
</organism>
<dbReference type="GO" id="GO:0070013">
    <property type="term" value="C:intracellular organelle lumen"/>
    <property type="evidence" value="ECO:0007669"/>
    <property type="project" value="UniProtKB-ARBA"/>
</dbReference>
<evidence type="ECO:0000256" key="4">
    <source>
        <dbReference type="PROSITE-ProRule" id="PRU00228"/>
    </source>
</evidence>
<dbReference type="Gene3D" id="3.10.20.90">
    <property type="entry name" value="Phosphatidylinositol 3-kinase Catalytic Subunit, Chain A, domain 1"/>
    <property type="match status" value="1"/>
</dbReference>
<feature type="compositionally biased region" description="Acidic residues" evidence="5">
    <location>
        <begin position="547"/>
        <end position="560"/>
    </location>
</feature>
<reference evidence="7" key="1">
    <citation type="submission" date="2013-08" db="EMBL/GenBank/DDBJ databases">
        <title>Gene expansion shapes genome architecture in the human pathogen Lichtheimia corymbifera: an evolutionary genomics analysis in the ancient terrestrial Mucorales (Mucoromycotina).</title>
        <authorList>
            <person name="Schwartze V.U."/>
            <person name="Winter S."/>
            <person name="Shelest E."/>
            <person name="Marcet-Houben M."/>
            <person name="Horn F."/>
            <person name="Wehner S."/>
            <person name="Hoffmann K."/>
            <person name="Riege K."/>
            <person name="Sammeth M."/>
            <person name="Nowrousian M."/>
            <person name="Valiante V."/>
            <person name="Linde J."/>
            <person name="Jacobsen I.D."/>
            <person name="Marz M."/>
            <person name="Brakhage A.A."/>
            <person name="Gabaldon T."/>
            <person name="Bocker S."/>
            <person name="Voigt K."/>
        </authorList>
    </citation>
    <scope>NUCLEOTIDE SEQUENCE [LARGE SCALE GENOMIC DNA]</scope>
    <source>
        <strain evidence="7">FSU 9682</strain>
    </source>
</reference>
<keyword evidence="3" id="KW-0862">Zinc</keyword>
<dbReference type="InterPro" id="IPR043145">
    <property type="entry name" value="Znf_ZZ_sf"/>
</dbReference>
<comment type="caution">
    <text evidence="7">The sequence shown here is derived from an EMBL/GenBank/DDBJ whole genome shotgun (WGS) entry which is preliminary data.</text>
</comment>
<dbReference type="EMBL" id="CBTN010000001">
    <property type="protein sequence ID" value="CDH48598.1"/>
    <property type="molecule type" value="Genomic_DNA"/>
</dbReference>
<evidence type="ECO:0000259" key="6">
    <source>
        <dbReference type="PROSITE" id="PS50135"/>
    </source>
</evidence>
<feature type="domain" description="ZZ-type" evidence="6">
    <location>
        <begin position="263"/>
        <end position="316"/>
    </location>
</feature>
<evidence type="ECO:0000313" key="7">
    <source>
        <dbReference type="EMBL" id="CDH48598.1"/>
    </source>
</evidence>
<dbReference type="SMART" id="SM00291">
    <property type="entry name" value="ZnF_ZZ"/>
    <property type="match status" value="3"/>
</dbReference>
<gene>
    <name evidence="7" type="ORF">LCOR_00374.1</name>
</gene>
<dbReference type="PANTHER" id="PTHR20930">
    <property type="entry name" value="OVARIAN CARCINOMA ANTIGEN CA125-RELATED"/>
    <property type="match status" value="1"/>
</dbReference>
<feature type="compositionally biased region" description="Polar residues" evidence="5">
    <location>
        <begin position="600"/>
        <end position="611"/>
    </location>
</feature>
<keyword evidence="1" id="KW-0479">Metal-binding</keyword>
<evidence type="ECO:0000256" key="1">
    <source>
        <dbReference type="ARBA" id="ARBA00022723"/>
    </source>
</evidence>
<dbReference type="SUPFAM" id="SSF54277">
    <property type="entry name" value="CAD &amp; PB1 domains"/>
    <property type="match status" value="1"/>
</dbReference>
<feature type="compositionally biased region" description="Basic and acidic residues" evidence="5">
    <location>
        <begin position="589"/>
        <end position="599"/>
    </location>
</feature>
<dbReference type="InterPro" id="IPR000433">
    <property type="entry name" value="Znf_ZZ"/>
</dbReference>
<evidence type="ECO:0000256" key="3">
    <source>
        <dbReference type="ARBA" id="ARBA00022833"/>
    </source>
</evidence>
<dbReference type="GO" id="GO:0008270">
    <property type="term" value="F:zinc ion binding"/>
    <property type="evidence" value="ECO:0007669"/>
    <property type="project" value="UniProtKB-KW"/>
</dbReference>
<evidence type="ECO:0000256" key="5">
    <source>
        <dbReference type="SAM" id="MobiDB-lite"/>
    </source>
</evidence>
<proteinExistence type="predicted"/>
<dbReference type="PANTHER" id="PTHR20930:SF0">
    <property type="entry name" value="PROTEIN ILRUN"/>
    <property type="match status" value="1"/>
</dbReference>
<dbReference type="GO" id="GO:0005737">
    <property type="term" value="C:cytoplasm"/>
    <property type="evidence" value="ECO:0007669"/>
    <property type="project" value="UniProtKB-ARBA"/>
</dbReference>
<dbReference type="Pfam" id="PF16158">
    <property type="entry name" value="N_BRCA1_IG"/>
    <property type="match status" value="1"/>
</dbReference>
<dbReference type="SUPFAM" id="SSF57850">
    <property type="entry name" value="RING/U-box"/>
    <property type="match status" value="3"/>
</dbReference>
<dbReference type="CDD" id="cd14947">
    <property type="entry name" value="NBR1_like"/>
    <property type="match status" value="1"/>
</dbReference>
<sequence length="729" mass="81113">MDSTAKATLEGRNETRRFPFEEDITLDKLREKIKTLFKLQNDNFDILYHDPEDASSVTMSGVLDLRIVKLRRIRRFRVKVHEDTQPSPAVKNALEKFEFELTRLQMEARQRAMDDVAKKAAASYHEALAPLVQPSSSARLCSHCNKRVSQDMQLFSCSTCKGVNLCEGCKSSISHEHNLSSTTNNNNVPPVYACDFCEARIAGTRHSCTICKDFDLCHLCYKLGEHGHHPEHPFITHRSPSPKQELDQRAPSSSSSSSSPKRHLGIICDRCDKSIVGVRYKCGHCTDYDLCEMCETMAPDIHDPSHLFIKIRNPVTLGTDVPLLSKSNNTVFRSKSISQSSTPRLSDYSPVQLNRFGSISLASLQSATSSTTSKRSNVLAKPEAPSSPKLSLSAKFVNDMNIPDGTTMEAGRVVRKMWKMLNDGCDVWPNGTILQPVSSNDIEMLRATNQALPATKPGSFVTISTMITIPRQPGHYRTEFKLRSPNGQLFGDDLWVDIISVPENSSNNNSMVYPTISTASSSASSSNNQRPSSVDIISVIRHDELVDPSDENEDDDDDPFMDPSITSYTPSRRLSSSSLETSSEEEEEVVHGNNDDEPRQAQSGHHVSSRASSEEFVVIDNNTTTTTTNIDQTTQNPHEKTPPKVTTPTASFYRQPPSSTIQMHTSPATPTRNVAATTNPVPGLFDQQMRQIHEMGLTFCDELAIRLLTEYNGNVDRAVPEILERLYPE</sequence>
<dbReference type="OrthoDB" id="661148at2759"/>
<dbReference type="CDD" id="cd05992">
    <property type="entry name" value="PB1"/>
    <property type="match status" value="1"/>
</dbReference>
<dbReference type="CDD" id="cd02340">
    <property type="entry name" value="ZZ_NBR1_like"/>
    <property type="match status" value="1"/>
</dbReference>
<feature type="domain" description="ZZ-type" evidence="6">
    <location>
        <begin position="189"/>
        <end position="242"/>
    </location>
</feature>
<keyword evidence="8" id="KW-1185">Reference proteome</keyword>
<dbReference type="STRING" id="1263082.A0A068REM8"/>
<feature type="region of interest" description="Disordered" evidence="5">
    <location>
        <begin position="547"/>
        <end position="650"/>
    </location>
</feature>
<accession>A0A068REM8</accession>
<evidence type="ECO:0000313" key="8">
    <source>
        <dbReference type="Proteomes" id="UP000027586"/>
    </source>
</evidence>
<protein>
    <submittedName>
        <fullName evidence="7">Next to brca1 protein 1 protein</fullName>
    </submittedName>
</protein>
<name>A0A068REM8_9FUNG</name>
<dbReference type="PROSITE" id="PS01357">
    <property type="entry name" value="ZF_ZZ_1"/>
    <property type="match status" value="1"/>
</dbReference>
<dbReference type="InterPro" id="IPR032350">
    <property type="entry name" value="Nbr1_FW"/>
</dbReference>
<dbReference type="PROSITE" id="PS50135">
    <property type="entry name" value="ZF_ZZ_2"/>
    <property type="match status" value="2"/>
</dbReference>
<evidence type="ECO:0000256" key="2">
    <source>
        <dbReference type="ARBA" id="ARBA00022771"/>
    </source>
</evidence>